<organism evidence="2 3">
    <name type="scientific">Mycobacterium botniense</name>
    <dbReference type="NCBI Taxonomy" id="84962"/>
    <lineage>
        <taxon>Bacteria</taxon>
        <taxon>Bacillati</taxon>
        <taxon>Actinomycetota</taxon>
        <taxon>Actinomycetes</taxon>
        <taxon>Mycobacteriales</taxon>
        <taxon>Mycobacteriaceae</taxon>
        <taxon>Mycobacterium</taxon>
    </lineage>
</organism>
<protein>
    <recommendedName>
        <fullName evidence="4">Secreted protein</fullName>
    </recommendedName>
</protein>
<gene>
    <name evidence="2" type="ORF">MBOT_18760</name>
</gene>
<keyword evidence="3" id="KW-1185">Reference proteome</keyword>
<sequence length="161" mass="17073">MRVVGTIGCATLAAAAMVPGFGSLSAASPDSIALNGMYRATSDGQWAKTNYAYHNEATVTSVWTISSACTDPMDCSGRVTSDQGWSAPLRLVGGNMWFVTHDVENWEQCGDGMPPAPGHQTFKFSADENLSGWDYTVGPSGACGANKWLVVEMPFKLVKIG</sequence>
<reference evidence="2 3" key="1">
    <citation type="journal article" date="2019" name="Emerg. Microbes Infect.">
        <title>Comprehensive subspecies identification of 175 nontuberculous mycobacteria species based on 7547 genomic profiles.</title>
        <authorList>
            <person name="Matsumoto Y."/>
            <person name="Kinjo T."/>
            <person name="Motooka D."/>
            <person name="Nabeya D."/>
            <person name="Jung N."/>
            <person name="Uechi K."/>
            <person name="Horii T."/>
            <person name="Iida T."/>
            <person name="Fujita J."/>
            <person name="Nakamura S."/>
        </authorList>
    </citation>
    <scope>NUCLEOTIDE SEQUENCE [LARGE SCALE GENOMIC DNA]</scope>
    <source>
        <strain evidence="2 3">JCM 17322</strain>
    </source>
</reference>
<dbReference type="AlphaFoldDB" id="A0A7I9XXI3"/>
<accession>A0A7I9XXI3</accession>
<evidence type="ECO:0000313" key="2">
    <source>
        <dbReference type="EMBL" id="GFG74511.1"/>
    </source>
</evidence>
<evidence type="ECO:0000313" key="3">
    <source>
        <dbReference type="Proteomes" id="UP000465361"/>
    </source>
</evidence>
<proteinExistence type="predicted"/>
<dbReference type="Proteomes" id="UP000465361">
    <property type="component" value="Unassembled WGS sequence"/>
</dbReference>
<comment type="caution">
    <text evidence="2">The sequence shown here is derived from an EMBL/GenBank/DDBJ whole genome shotgun (WGS) entry which is preliminary data.</text>
</comment>
<keyword evidence="1" id="KW-0732">Signal</keyword>
<dbReference type="RefSeq" id="WP_163756253.1">
    <property type="nucleotide sequence ID" value="NZ_BLKW01000002.1"/>
</dbReference>
<evidence type="ECO:0000256" key="1">
    <source>
        <dbReference type="SAM" id="SignalP"/>
    </source>
</evidence>
<feature type="signal peptide" evidence="1">
    <location>
        <begin position="1"/>
        <end position="26"/>
    </location>
</feature>
<name>A0A7I9XXI3_9MYCO</name>
<evidence type="ECO:0008006" key="4">
    <source>
        <dbReference type="Google" id="ProtNLM"/>
    </source>
</evidence>
<feature type="chain" id="PRO_5039320410" description="Secreted protein" evidence="1">
    <location>
        <begin position="27"/>
        <end position="161"/>
    </location>
</feature>
<dbReference type="EMBL" id="BLKW01000002">
    <property type="protein sequence ID" value="GFG74511.1"/>
    <property type="molecule type" value="Genomic_DNA"/>
</dbReference>